<evidence type="ECO:0000313" key="8">
    <source>
        <dbReference type="EMBL" id="GAA3285214.1"/>
    </source>
</evidence>
<feature type="region of interest" description="Disordered" evidence="7">
    <location>
        <begin position="82"/>
        <end position="114"/>
    </location>
</feature>
<reference evidence="9" key="1">
    <citation type="journal article" date="2019" name="Int. J. Syst. Evol. Microbiol.">
        <title>The Global Catalogue of Microorganisms (GCM) 10K type strain sequencing project: providing services to taxonomists for standard genome sequencing and annotation.</title>
        <authorList>
            <consortium name="The Broad Institute Genomics Platform"/>
            <consortium name="The Broad Institute Genome Sequencing Center for Infectious Disease"/>
            <person name="Wu L."/>
            <person name="Ma J."/>
        </authorList>
    </citation>
    <scope>NUCLEOTIDE SEQUENCE [LARGE SCALE GENOMIC DNA]</scope>
    <source>
        <strain evidence="9">JCM 11483</strain>
    </source>
</reference>
<evidence type="ECO:0000256" key="1">
    <source>
        <dbReference type="ARBA" id="ARBA00002190"/>
    </source>
</evidence>
<protein>
    <recommendedName>
        <fullName evidence="6">Mutator family transposase</fullName>
    </recommendedName>
</protein>
<evidence type="ECO:0000313" key="9">
    <source>
        <dbReference type="Proteomes" id="UP001501736"/>
    </source>
</evidence>
<comment type="similarity">
    <text evidence="2 6">Belongs to the transposase mutator family.</text>
</comment>
<evidence type="ECO:0000256" key="7">
    <source>
        <dbReference type="SAM" id="MobiDB-lite"/>
    </source>
</evidence>
<comment type="function">
    <text evidence="1 6">Required for the transposition of the insertion element.</text>
</comment>
<evidence type="ECO:0000256" key="2">
    <source>
        <dbReference type="ARBA" id="ARBA00010961"/>
    </source>
</evidence>
<dbReference type="PANTHER" id="PTHR33217">
    <property type="entry name" value="TRANSPOSASE FOR INSERTION SEQUENCE ELEMENT IS1081"/>
    <property type="match status" value="1"/>
</dbReference>
<keyword evidence="5 6" id="KW-0233">DNA recombination</keyword>
<evidence type="ECO:0000256" key="6">
    <source>
        <dbReference type="RuleBase" id="RU365089"/>
    </source>
</evidence>
<keyword evidence="6" id="KW-0814">Transposable element</keyword>
<accession>A0ABP6RCV6</accession>
<feature type="compositionally biased region" description="Low complexity" evidence="7">
    <location>
        <begin position="91"/>
        <end position="107"/>
    </location>
</feature>
<keyword evidence="3 6" id="KW-0815">Transposition</keyword>
<gene>
    <name evidence="8" type="ORF">GCM10020260_17420</name>
</gene>
<name>A0ABP6RCV6_9MICC</name>
<proteinExistence type="inferred from homology"/>
<dbReference type="Pfam" id="PF00872">
    <property type="entry name" value="Transposase_mut"/>
    <property type="match status" value="1"/>
</dbReference>
<dbReference type="InterPro" id="IPR001207">
    <property type="entry name" value="Transposase_mutator"/>
</dbReference>
<dbReference type="Proteomes" id="UP001501736">
    <property type="component" value="Unassembled WGS sequence"/>
</dbReference>
<comment type="caution">
    <text evidence="8">The sequence shown here is derived from an EMBL/GenBank/DDBJ whole genome shotgun (WGS) entry which is preliminary data.</text>
</comment>
<dbReference type="EMBL" id="BAAAYG010000005">
    <property type="protein sequence ID" value="GAA3285214.1"/>
    <property type="molecule type" value="Genomic_DNA"/>
</dbReference>
<evidence type="ECO:0000256" key="4">
    <source>
        <dbReference type="ARBA" id="ARBA00023125"/>
    </source>
</evidence>
<dbReference type="PANTHER" id="PTHR33217:SF7">
    <property type="entry name" value="TRANSPOSASE FOR INSERTION SEQUENCE ELEMENT IS1081"/>
    <property type="match status" value="1"/>
</dbReference>
<organism evidence="8 9">
    <name type="scientific">Nesterenkonia halobia</name>
    <dbReference type="NCBI Taxonomy" id="37922"/>
    <lineage>
        <taxon>Bacteria</taxon>
        <taxon>Bacillati</taxon>
        <taxon>Actinomycetota</taxon>
        <taxon>Actinomycetes</taxon>
        <taxon>Micrococcales</taxon>
        <taxon>Micrococcaceae</taxon>
        <taxon>Nesterenkonia</taxon>
    </lineage>
</organism>
<keyword evidence="4 6" id="KW-0238">DNA-binding</keyword>
<sequence>MDSSGIENLSESRINQMAGELDEQAAAFRARPLDTGPCTFVAADAPVLTVREAGRVVPVHALVATGINSDGRCDILGLQVTSNEDGAGCGEPSATSSPADSPESSWSLPALTPD</sequence>
<keyword evidence="9" id="KW-1185">Reference proteome</keyword>
<evidence type="ECO:0000256" key="3">
    <source>
        <dbReference type="ARBA" id="ARBA00022578"/>
    </source>
</evidence>
<evidence type="ECO:0000256" key="5">
    <source>
        <dbReference type="ARBA" id="ARBA00023172"/>
    </source>
</evidence>